<accession>X0U067</accession>
<keyword evidence="2" id="KW-0597">Phosphoprotein</keyword>
<keyword evidence="7 9" id="KW-1133">Transmembrane helix</keyword>
<organism evidence="10">
    <name type="scientific">marine sediment metagenome</name>
    <dbReference type="NCBI Taxonomy" id="412755"/>
    <lineage>
        <taxon>unclassified sequences</taxon>
        <taxon>metagenomes</taxon>
        <taxon>ecological metagenomes</taxon>
    </lineage>
</organism>
<dbReference type="Pfam" id="PF03116">
    <property type="entry name" value="NQR2_RnfD_RnfE"/>
    <property type="match status" value="1"/>
</dbReference>
<comment type="caution">
    <text evidence="10">The sequence shown here is derived from an EMBL/GenBank/DDBJ whole genome shotgun (WGS) entry which is preliminary data.</text>
</comment>
<evidence type="ECO:0000256" key="3">
    <source>
        <dbReference type="ARBA" id="ARBA00022630"/>
    </source>
</evidence>
<feature type="transmembrane region" description="Helical" evidence="9">
    <location>
        <begin position="27"/>
        <end position="48"/>
    </location>
</feature>
<keyword evidence="6" id="KW-1278">Translocase</keyword>
<dbReference type="InterPro" id="IPR004338">
    <property type="entry name" value="NqrB/RnfD"/>
</dbReference>
<proteinExistence type="predicted"/>
<feature type="non-terminal residue" evidence="10">
    <location>
        <position position="1"/>
    </location>
</feature>
<dbReference type="EMBL" id="BARS01016971">
    <property type="protein sequence ID" value="GAF92776.1"/>
    <property type="molecule type" value="Genomic_DNA"/>
</dbReference>
<evidence type="ECO:0000256" key="6">
    <source>
        <dbReference type="ARBA" id="ARBA00022967"/>
    </source>
</evidence>
<dbReference type="GO" id="GO:0005886">
    <property type="term" value="C:plasma membrane"/>
    <property type="evidence" value="ECO:0007669"/>
    <property type="project" value="TreeGrafter"/>
</dbReference>
<evidence type="ECO:0000256" key="4">
    <source>
        <dbReference type="ARBA" id="ARBA00022643"/>
    </source>
</evidence>
<feature type="transmembrane region" description="Helical" evidence="9">
    <location>
        <begin position="115"/>
        <end position="133"/>
    </location>
</feature>
<keyword evidence="1" id="KW-0813">Transport</keyword>
<evidence type="ECO:0000256" key="7">
    <source>
        <dbReference type="ARBA" id="ARBA00022989"/>
    </source>
</evidence>
<feature type="transmembrane region" description="Helical" evidence="9">
    <location>
        <begin position="85"/>
        <end position="103"/>
    </location>
</feature>
<evidence type="ECO:0008006" key="11">
    <source>
        <dbReference type="Google" id="ProtNLM"/>
    </source>
</evidence>
<reference evidence="10" key="1">
    <citation type="journal article" date="2014" name="Front. Microbiol.">
        <title>High frequency of phylogenetically diverse reductive dehalogenase-homologous genes in deep subseafloor sedimentary metagenomes.</title>
        <authorList>
            <person name="Kawai M."/>
            <person name="Futagami T."/>
            <person name="Toyoda A."/>
            <person name="Takaki Y."/>
            <person name="Nishi S."/>
            <person name="Hori S."/>
            <person name="Arai W."/>
            <person name="Tsubouchi T."/>
            <person name="Morono Y."/>
            <person name="Uchiyama I."/>
            <person name="Ito T."/>
            <person name="Fujiyama A."/>
            <person name="Inagaki F."/>
            <person name="Takami H."/>
        </authorList>
    </citation>
    <scope>NUCLEOTIDE SEQUENCE</scope>
    <source>
        <strain evidence="10">Expedition CK06-06</strain>
    </source>
</reference>
<evidence type="ECO:0000256" key="8">
    <source>
        <dbReference type="ARBA" id="ARBA00023136"/>
    </source>
</evidence>
<evidence type="ECO:0000256" key="9">
    <source>
        <dbReference type="SAM" id="Phobius"/>
    </source>
</evidence>
<name>X0U067_9ZZZZ</name>
<sequence length="174" mass="18428">AATMASPLAKEGGASGLGYVDLLFGNGVAGCIGETCKAALLIGGIYLILRNVIDWRVPVLYIGTVFVLTWLLPAGTGGPSWARDPLYHVLSGGLVIGAFFMATDMVTTPVTPMGRAIFAVGCGIVVALIRRWGGYPEGVAYSIVLMNTFTPLIDRWVRPRVYGSRTPKPALKEA</sequence>
<dbReference type="AlphaFoldDB" id="X0U067"/>
<gene>
    <name evidence="10" type="ORF">S01H1_27821</name>
</gene>
<dbReference type="PANTHER" id="PTHR30578:SF0">
    <property type="entry name" value="ION-TRANSLOCATING OXIDOREDUCTASE COMPLEX SUBUNIT D"/>
    <property type="match status" value="1"/>
</dbReference>
<protein>
    <recommendedName>
        <fullName evidence="11">Electron transport complex subunit RsxD</fullName>
    </recommendedName>
</protein>
<keyword evidence="4" id="KW-0288">FMN</keyword>
<keyword evidence="3" id="KW-0285">Flavoprotein</keyword>
<keyword evidence="8 9" id="KW-0472">Membrane</keyword>
<evidence type="ECO:0000256" key="1">
    <source>
        <dbReference type="ARBA" id="ARBA00022448"/>
    </source>
</evidence>
<evidence type="ECO:0000256" key="5">
    <source>
        <dbReference type="ARBA" id="ARBA00022692"/>
    </source>
</evidence>
<evidence type="ECO:0000313" key="10">
    <source>
        <dbReference type="EMBL" id="GAF92776.1"/>
    </source>
</evidence>
<feature type="transmembrane region" description="Helical" evidence="9">
    <location>
        <begin position="55"/>
        <end position="73"/>
    </location>
</feature>
<dbReference type="GO" id="GO:0055085">
    <property type="term" value="P:transmembrane transport"/>
    <property type="evidence" value="ECO:0007669"/>
    <property type="project" value="InterPro"/>
</dbReference>
<keyword evidence="5 9" id="KW-0812">Transmembrane</keyword>
<evidence type="ECO:0000256" key="2">
    <source>
        <dbReference type="ARBA" id="ARBA00022553"/>
    </source>
</evidence>
<dbReference type="PANTHER" id="PTHR30578">
    <property type="entry name" value="ELECTRON TRANSPORT COMPLEX PROTEIN RNFD"/>
    <property type="match status" value="1"/>
</dbReference>